<keyword evidence="3" id="KW-1185">Reference proteome</keyword>
<comment type="caution">
    <text evidence="2">The sequence shown here is derived from an EMBL/GenBank/DDBJ whole genome shotgun (WGS) entry which is preliminary data.</text>
</comment>
<evidence type="ECO:0000313" key="3">
    <source>
        <dbReference type="Proteomes" id="UP001316803"/>
    </source>
</evidence>
<sequence length="392" mass="43723">MVTDVDPLVRFRRYLPKRKRTRDEYRSTQWPPCRNCFYNSKICYKSHDMAKSCDGCIATKMLCKHDLTGAIPRQYKFKQQNRHGQHAKDLPNHQQGNFEDNSFSAFHESMLDAANGVTDDDGEEAGAHTDPLVLYAKYLPKKQGPAHMHMTPERRPCRYCFSNSQFCYKSCGPAGKCDACQSRGIKCNPDLTGAVPTNKKKKIAHDAQLQAQNHFADHVSIATNSDAGGPQPAHEGGRIWSSTSGEDAEETDDLDYAAAYGDDIPSDVSSEVERRLNDDDILALFDGNKNDSGYQTLQLYLQHPPRSALPGPAPCRFPCRRCLQQKPCCVRDNGSKYSCRSCVKGLKGACNRDLRGVKPYAKRYSTFPGIELGSISGITPDQSGGRRRTNLI</sequence>
<reference evidence="2 3" key="1">
    <citation type="submission" date="2022-12" db="EMBL/GenBank/DDBJ databases">
        <title>Genomic features and morphological characterization of a novel Knufia sp. strain isolated from spacecraft assembly facility.</title>
        <authorList>
            <person name="Teixeira M."/>
            <person name="Chander A.M."/>
            <person name="Stajich J.E."/>
            <person name="Venkateswaran K."/>
        </authorList>
    </citation>
    <scope>NUCLEOTIDE SEQUENCE [LARGE SCALE GENOMIC DNA]</scope>
    <source>
        <strain evidence="2 3">FJI-L2-BK-P2</strain>
    </source>
</reference>
<name>A0AAN8EJG3_9EURO</name>
<gene>
    <name evidence="2" type="ORF">OHC33_002342</name>
</gene>
<evidence type="ECO:0000313" key="2">
    <source>
        <dbReference type="EMBL" id="KAK5956853.1"/>
    </source>
</evidence>
<dbReference type="AlphaFoldDB" id="A0AAN8EJG3"/>
<evidence type="ECO:0000256" key="1">
    <source>
        <dbReference type="SAM" id="MobiDB-lite"/>
    </source>
</evidence>
<protein>
    <submittedName>
        <fullName evidence="2">Uncharacterized protein</fullName>
    </submittedName>
</protein>
<proteinExistence type="predicted"/>
<accession>A0AAN8EJG3</accession>
<dbReference type="Proteomes" id="UP001316803">
    <property type="component" value="Unassembled WGS sequence"/>
</dbReference>
<organism evidence="2 3">
    <name type="scientific">Knufia fluminis</name>
    <dbReference type="NCBI Taxonomy" id="191047"/>
    <lineage>
        <taxon>Eukaryota</taxon>
        <taxon>Fungi</taxon>
        <taxon>Dikarya</taxon>
        <taxon>Ascomycota</taxon>
        <taxon>Pezizomycotina</taxon>
        <taxon>Eurotiomycetes</taxon>
        <taxon>Chaetothyriomycetidae</taxon>
        <taxon>Chaetothyriales</taxon>
        <taxon>Trichomeriaceae</taxon>
        <taxon>Knufia</taxon>
    </lineage>
</organism>
<dbReference type="EMBL" id="JAKLMC020000004">
    <property type="protein sequence ID" value="KAK5956853.1"/>
    <property type="molecule type" value="Genomic_DNA"/>
</dbReference>
<feature type="region of interest" description="Disordered" evidence="1">
    <location>
        <begin position="222"/>
        <end position="248"/>
    </location>
</feature>